<keyword evidence="3" id="KW-1185">Reference proteome</keyword>
<evidence type="ECO:0000256" key="1">
    <source>
        <dbReference type="SAM" id="Phobius"/>
    </source>
</evidence>
<dbReference type="AlphaFoldDB" id="A0A4Z2J0B6"/>
<organism evidence="2 3">
    <name type="scientific">Liparis tanakae</name>
    <name type="common">Tanaka's snailfish</name>
    <dbReference type="NCBI Taxonomy" id="230148"/>
    <lineage>
        <taxon>Eukaryota</taxon>
        <taxon>Metazoa</taxon>
        <taxon>Chordata</taxon>
        <taxon>Craniata</taxon>
        <taxon>Vertebrata</taxon>
        <taxon>Euteleostomi</taxon>
        <taxon>Actinopterygii</taxon>
        <taxon>Neopterygii</taxon>
        <taxon>Teleostei</taxon>
        <taxon>Neoteleostei</taxon>
        <taxon>Acanthomorphata</taxon>
        <taxon>Eupercaria</taxon>
        <taxon>Perciformes</taxon>
        <taxon>Cottioidei</taxon>
        <taxon>Cottales</taxon>
        <taxon>Liparidae</taxon>
        <taxon>Liparis</taxon>
    </lineage>
</organism>
<dbReference type="Proteomes" id="UP000314294">
    <property type="component" value="Unassembled WGS sequence"/>
</dbReference>
<gene>
    <name evidence="2" type="ORF">EYF80_006134</name>
</gene>
<comment type="caution">
    <text evidence="2">The sequence shown here is derived from an EMBL/GenBank/DDBJ whole genome shotgun (WGS) entry which is preliminary data.</text>
</comment>
<feature type="transmembrane region" description="Helical" evidence="1">
    <location>
        <begin position="159"/>
        <end position="179"/>
    </location>
</feature>
<dbReference type="EMBL" id="SRLO01000032">
    <property type="protein sequence ID" value="TNN83616.1"/>
    <property type="molecule type" value="Genomic_DNA"/>
</dbReference>
<name>A0A4Z2J0B6_9TELE</name>
<proteinExistence type="predicted"/>
<accession>A0A4Z2J0B6</accession>
<keyword evidence="1" id="KW-0812">Transmembrane</keyword>
<keyword evidence="1" id="KW-0472">Membrane</keyword>
<sequence>MAAPTERDTSVMPGVASFTLECGSQVLKDDIPKSPVPSNRAVFSSNLDGTALRRQCLHRNIAPKTSSDMTTAEQKRSWRAMCKGGNLLITHVLMSGPMVVRSGQAQTVKEKGCASFSSPEMRLCRLPPFTLMLDRVCILESTQYRRWLTMSVRREQEDMFVVIRVFLLLPSVVATEIVFKTPSVQ</sequence>
<reference evidence="2 3" key="1">
    <citation type="submission" date="2019-03" db="EMBL/GenBank/DDBJ databases">
        <title>First draft genome of Liparis tanakae, snailfish: a comprehensive survey of snailfish specific genes.</title>
        <authorList>
            <person name="Kim W."/>
            <person name="Song I."/>
            <person name="Jeong J.-H."/>
            <person name="Kim D."/>
            <person name="Kim S."/>
            <person name="Ryu S."/>
            <person name="Song J.Y."/>
            <person name="Lee S.K."/>
        </authorList>
    </citation>
    <scope>NUCLEOTIDE SEQUENCE [LARGE SCALE GENOMIC DNA]</scope>
    <source>
        <tissue evidence="2">Muscle</tissue>
    </source>
</reference>
<protein>
    <submittedName>
        <fullName evidence="2">Uncharacterized protein</fullName>
    </submittedName>
</protein>
<keyword evidence="1" id="KW-1133">Transmembrane helix</keyword>
<evidence type="ECO:0000313" key="3">
    <source>
        <dbReference type="Proteomes" id="UP000314294"/>
    </source>
</evidence>
<evidence type="ECO:0000313" key="2">
    <source>
        <dbReference type="EMBL" id="TNN83616.1"/>
    </source>
</evidence>